<feature type="domain" description="DNA helicase Pif1-like DEAD-box helicase" evidence="2">
    <location>
        <begin position="47"/>
        <end position="195"/>
    </location>
</feature>
<dbReference type="InterPro" id="IPR027417">
    <property type="entry name" value="P-loop_NTPase"/>
</dbReference>
<dbReference type="Pfam" id="PF21530">
    <property type="entry name" value="Pif1_2B_dom"/>
    <property type="match status" value="1"/>
</dbReference>
<gene>
    <name evidence="4" type="ORF">RND81_14G140700</name>
</gene>
<keyword evidence="1" id="KW-0347">Helicase</keyword>
<dbReference type="Pfam" id="PF05970">
    <property type="entry name" value="PIF1"/>
    <property type="match status" value="1"/>
</dbReference>
<keyword evidence="1" id="KW-0547">Nucleotide-binding</keyword>
<dbReference type="GO" id="GO:0043139">
    <property type="term" value="F:5'-3' DNA helicase activity"/>
    <property type="evidence" value="ECO:0007669"/>
    <property type="project" value="UniProtKB-EC"/>
</dbReference>
<evidence type="ECO:0000256" key="1">
    <source>
        <dbReference type="RuleBase" id="RU363044"/>
    </source>
</evidence>
<dbReference type="GO" id="GO:0000723">
    <property type="term" value="P:telomere maintenance"/>
    <property type="evidence" value="ECO:0007669"/>
    <property type="project" value="InterPro"/>
</dbReference>
<name>A0AAW1GTV0_SAPOF</name>
<keyword evidence="1" id="KW-0067">ATP-binding</keyword>
<dbReference type="GO" id="GO:0016787">
    <property type="term" value="F:hydrolase activity"/>
    <property type="evidence" value="ECO:0007669"/>
    <property type="project" value="UniProtKB-KW"/>
</dbReference>
<dbReference type="InterPro" id="IPR049163">
    <property type="entry name" value="Pif1-like_2B_dom"/>
</dbReference>
<dbReference type="PANTHER" id="PTHR10492:SF101">
    <property type="entry name" value="ATP-DEPENDENT DNA HELICASE"/>
    <property type="match status" value="1"/>
</dbReference>
<dbReference type="InterPro" id="IPR010285">
    <property type="entry name" value="DNA_helicase_pif1-like_DEAD"/>
</dbReference>
<comment type="cofactor">
    <cofactor evidence="1">
        <name>Mg(2+)</name>
        <dbReference type="ChEBI" id="CHEBI:18420"/>
    </cofactor>
</comment>
<accession>A0AAW1GTV0</accession>
<keyword evidence="1" id="KW-0233">DNA recombination</keyword>
<dbReference type="GO" id="GO:0006281">
    <property type="term" value="P:DNA repair"/>
    <property type="evidence" value="ECO:0007669"/>
    <property type="project" value="UniProtKB-KW"/>
</dbReference>
<protein>
    <recommendedName>
        <fullName evidence="1">ATP-dependent DNA helicase</fullName>
        <ecNumber evidence="1">5.6.2.3</ecNumber>
    </recommendedName>
</protein>
<keyword evidence="5" id="KW-1185">Reference proteome</keyword>
<dbReference type="AlphaFoldDB" id="A0AAW1GTV0"/>
<evidence type="ECO:0000259" key="2">
    <source>
        <dbReference type="Pfam" id="PF05970"/>
    </source>
</evidence>
<dbReference type="Gene3D" id="3.40.50.300">
    <property type="entry name" value="P-loop containing nucleotide triphosphate hydrolases"/>
    <property type="match status" value="1"/>
</dbReference>
<evidence type="ECO:0000259" key="3">
    <source>
        <dbReference type="Pfam" id="PF21530"/>
    </source>
</evidence>
<organism evidence="4 5">
    <name type="scientific">Saponaria officinalis</name>
    <name type="common">Common soapwort</name>
    <name type="synonym">Lychnis saponaria</name>
    <dbReference type="NCBI Taxonomy" id="3572"/>
    <lineage>
        <taxon>Eukaryota</taxon>
        <taxon>Viridiplantae</taxon>
        <taxon>Streptophyta</taxon>
        <taxon>Embryophyta</taxon>
        <taxon>Tracheophyta</taxon>
        <taxon>Spermatophyta</taxon>
        <taxon>Magnoliopsida</taxon>
        <taxon>eudicotyledons</taxon>
        <taxon>Gunneridae</taxon>
        <taxon>Pentapetalae</taxon>
        <taxon>Caryophyllales</taxon>
        <taxon>Caryophyllaceae</taxon>
        <taxon>Caryophylleae</taxon>
        <taxon>Saponaria</taxon>
    </lineage>
</organism>
<dbReference type="SUPFAM" id="SSF52540">
    <property type="entry name" value="P-loop containing nucleoside triphosphate hydrolases"/>
    <property type="match status" value="1"/>
</dbReference>
<proteinExistence type="inferred from homology"/>
<comment type="caution">
    <text evidence="4">The sequence shown here is derived from an EMBL/GenBank/DDBJ whole genome shotgun (WGS) entry which is preliminary data.</text>
</comment>
<evidence type="ECO:0000313" key="5">
    <source>
        <dbReference type="Proteomes" id="UP001443914"/>
    </source>
</evidence>
<keyword evidence="1" id="KW-0234">DNA repair</keyword>
<dbReference type="PANTHER" id="PTHR10492">
    <property type="match status" value="1"/>
</dbReference>
<sequence length="389" mass="43576">MVLLASTCLEGPAKVWWDHKKVSLTDESHIYYDWREFKDCLYNVIGTSDRGLFGIPINITETSTCPGIKPSTDLTELLWRTKLIIWDEAPMMHRYCIEAPDRSLKDIMRLSSDGHPHLPIGGKVVVFGGDFRQILPVIPKGSRQDIVYASINSSNLWNSCKNMRLQVGSTNSNVDEISEFSKWILSIGDGLAGEPNDGEVDLELLDDIVIKQTTNPVASIVESTYPSLQEEIGNPVYFQETAVLAPTHEIVEMVNEYILSLIPSEEKIYLSSYETSKEESNTGLHELYSTEFLNTIKCSGLPNHTIKLKVGATIMLLRNIDQSSGLCNGTRLVVTHLKNRVIRATVISGSNVGDRVYIPRITLTPSDTTKLPVRFERTISYCGVFCHDY</sequence>
<comment type="similarity">
    <text evidence="1">Belongs to the helicase family.</text>
</comment>
<keyword evidence="1" id="KW-0227">DNA damage</keyword>
<dbReference type="EC" id="5.6.2.3" evidence="1"/>
<dbReference type="GO" id="GO:0006310">
    <property type="term" value="P:DNA recombination"/>
    <property type="evidence" value="ECO:0007669"/>
    <property type="project" value="UniProtKB-KW"/>
</dbReference>
<comment type="catalytic activity">
    <reaction evidence="1">
        <text>ATP + H2O = ADP + phosphate + H(+)</text>
        <dbReference type="Rhea" id="RHEA:13065"/>
        <dbReference type="ChEBI" id="CHEBI:15377"/>
        <dbReference type="ChEBI" id="CHEBI:15378"/>
        <dbReference type="ChEBI" id="CHEBI:30616"/>
        <dbReference type="ChEBI" id="CHEBI:43474"/>
        <dbReference type="ChEBI" id="CHEBI:456216"/>
        <dbReference type="EC" id="5.6.2.3"/>
    </reaction>
</comment>
<dbReference type="GO" id="GO:0005524">
    <property type="term" value="F:ATP binding"/>
    <property type="evidence" value="ECO:0007669"/>
    <property type="project" value="UniProtKB-KW"/>
</dbReference>
<reference evidence="4" key="1">
    <citation type="submission" date="2024-03" db="EMBL/GenBank/DDBJ databases">
        <title>WGS assembly of Saponaria officinalis var. Norfolk2.</title>
        <authorList>
            <person name="Jenkins J."/>
            <person name="Shu S."/>
            <person name="Grimwood J."/>
            <person name="Barry K."/>
            <person name="Goodstein D."/>
            <person name="Schmutz J."/>
            <person name="Leebens-Mack J."/>
            <person name="Osbourn A."/>
        </authorList>
    </citation>
    <scope>NUCLEOTIDE SEQUENCE [LARGE SCALE GENOMIC DNA]</scope>
    <source>
        <strain evidence="4">JIC</strain>
    </source>
</reference>
<feature type="domain" description="DNA helicase Pif1-like 2B" evidence="3">
    <location>
        <begin position="291"/>
        <end position="337"/>
    </location>
</feature>
<dbReference type="EMBL" id="JBDFQZ010000014">
    <property type="protein sequence ID" value="KAK9665851.1"/>
    <property type="molecule type" value="Genomic_DNA"/>
</dbReference>
<evidence type="ECO:0000313" key="4">
    <source>
        <dbReference type="EMBL" id="KAK9665851.1"/>
    </source>
</evidence>
<keyword evidence="1" id="KW-0378">Hydrolase</keyword>
<dbReference type="Proteomes" id="UP001443914">
    <property type="component" value="Unassembled WGS sequence"/>
</dbReference>